<proteinExistence type="predicted"/>
<gene>
    <name evidence="2" type="ORF">GV64_15040</name>
</gene>
<dbReference type="STRING" id="305900.GV64_15040"/>
<evidence type="ECO:0000313" key="2">
    <source>
        <dbReference type="EMBL" id="KEI71875.1"/>
    </source>
</evidence>
<reference evidence="2 3" key="1">
    <citation type="submission" date="2014-06" db="EMBL/GenBank/DDBJ databases">
        <title>Whole Genome Sequences of Three Symbiotic Endozoicomonas Bacteria.</title>
        <authorList>
            <person name="Neave M.J."/>
            <person name="Apprill A."/>
            <person name="Voolstra C.R."/>
        </authorList>
    </citation>
    <scope>NUCLEOTIDE SEQUENCE [LARGE SCALE GENOMIC DNA]</scope>
    <source>
        <strain evidence="2 3">DSM 22380</strain>
    </source>
</reference>
<comment type="caution">
    <text evidence="2">The sequence shown here is derived from an EMBL/GenBank/DDBJ whole genome shotgun (WGS) entry which is preliminary data.</text>
</comment>
<keyword evidence="1" id="KW-1133">Transmembrane helix</keyword>
<dbReference type="Proteomes" id="UP000027997">
    <property type="component" value="Unassembled WGS sequence"/>
</dbReference>
<keyword evidence="1" id="KW-0472">Membrane</keyword>
<evidence type="ECO:0000256" key="1">
    <source>
        <dbReference type="SAM" id="Phobius"/>
    </source>
</evidence>
<keyword evidence="3" id="KW-1185">Reference proteome</keyword>
<sequence length="104" mass="11608">MDTWVILLTVAALVFGSRFLLMEPWLPLKLSENVQKMLSYSAPAVLTAIAAPIVFIRDDYFTLTMDNHYLVAGIIVVILALSTRNTLMTVILGMLSFLVLKHVI</sequence>
<dbReference type="Pfam" id="PF05437">
    <property type="entry name" value="AzlD"/>
    <property type="match status" value="1"/>
</dbReference>
<feature type="transmembrane region" description="Helical" evidence="1">
    <location>
        <begin position="6"/>
        <end position="26"/>
    </location>
</feature>
<feature type="transmembrane region" description="Helical" evidence="1">
    <location>
        <begin position="69"/>
        <end position="100"/>
    </location>
</feature>
<keyword evidence="1" id="KW-0812">Transmembrane</keyword>
<organism evidence="2 3">
    <name type="scientific">Endozoicomonas elysicola</name>
    <dbReference type="NCBI Taxonomy" id="305900"/>
    <lineage>
        <taxon>Bacteria</taxon>
        <taxon>Pseudomonadati</taxon>
        <taxon>Pseudomonadota</taxon>
        <taxon>Gammaproteobacteria</taxon>
        <taxon>Oceanospirillales</taxon>
        <taxon>Endozoicomonadaceae</taxon>
        <taxon>Endozoicomonas</taxon>
    </lineage>
</organism>
<evidence type="ECO:0000313" key="3">
    <source>
        <dbReference type="Proteomes" id="UP000027997"/>
    </source>
</evidence>
<accession>A0A081KCJ9</accession>
<dbReference type="InterPro" id="IPR008407">
    <property type="entry name" value="Brnchd-chn_aa_trnsp_AzlD"/>
</dbReference>
<name>A0A081KCJ9_9GAMM</name>
<protein>
    <submittedName>
        <fullName evidence="2">Branched-chain amino acid ABC transporter</fullName>
    </submittedName>
</protein>
<feature type="transmembrane region" description="Helical" evidence="1">
    <location>
        <begin position="38"/>
        <end position="57"/>
    </location>
</feature>
<dbReference type="eggNOG" id="COG4392">
    <property type="taxonomic scope" value="Bacteria"/>
</dbReference>
<dbReference type="EMBL" id="JOJP01000001">
    <property type="protein sequence ID" value="KEI71875.1"/>
    <property type="molecule type" value="Genomic_DNA"/>
</dbReference>
<dbReference type="RefSeq" id="WP_020583609.1">
    <property type="nucleotide sequence ID" value="NZ_JOJP01000001.1"/>
</dbReference>
<dbReference type="AlphaFoldDB" id="A0A081KCJ9"/>